<dbReference type="InterPro" id="IPR006311">
    <property type="entry name" value="TAT_signal"/>
</dbReference>
<evidence type="ECO:0000313" key="4">
    <source>
        <dbReference type="Proteomes" id="UP001016761"/>
    </source>
</evidence>
<sequence length="548" mass="56370">MVERERRRVLQYAGLAIAGGSLTTSAAAAGEGDEPASIGEAAGWSSVGGNPGNNAAIPESGPEAPVTVAWEYDHGGPTAVVDGTVYLTTGGEVHALDAADGSVEWKTDDIGASGTPAVTDEAVYVGGGRLAKIERDGTLCCQANFGSDEAIPSPVVADGLVLVVTDGTLYAADARDLTVQWRFDPADGTLYEQPVAVGGGAVFATSESRLFARELADGSERWTDDDPAGTDEYSRFTAPTDRQVSHPVATDDVVVVGSVDSTPDAVWWNGYTSIYGAETGVKHTNSERAPTTPGPITDEQFFARTMHDLYGFDRETGGKSWETPYNMYHVSSAVVTDGIVYASATINGDAYGPEDMPEPETGVYAFDENGEVAWAIGTDERPTLALADGTIYASGETLRAIRSEADEAGDESDGDESDGEGDTGDDDPEGDGGDAEDSSEGANGDEEAAESDDGPTNETGQNSGSDDVDGGNGTNEEGSASEGSTGTTDGSNGDDASGDGNDTATEDDGDGMPGFTAGAGIAGGALSVEWLRRRETDEGSEAADERNS</sequence>
<feature type="compositionally biased region" description="Acidic residues" evidence="1">
    <location>
        <begin position="406"/>
        <end position="455"/>
    </location>
</feature>
<proteinExistence type="predicted"/>
<dbReference type="EMBL" id="JABUQZ010000001">
    <property type="protein sequence ID" value="NUC73852.1"/>
    <property type="molecule type" value="Genomic_DNA"/>
</dbReference>
<dbReference type="PROSITE" id="PS51318">
    <property type="entry name" value="TAT"/>
    <property type="match status" value="1"/>
</dbReference>
<dbReference type="PANTHER" id="PTHR34512:SF30">
    <property type="entry name" value="OUTER MEMBRANE PROTEIN ASSEMBLY FACTOR BAMB"/>
    <property type="match status" value="1"/>
</dbReference>
<dbReference type="InterPro" id="IPR011047">
    <property type="entry name" value="Quinoprotein_ADH-like_sf"/>
</dbReference>
<dbReference type="SMART" id="SM00564">
    <property type="entry name" value="PQQ"/>
    <property type="match status" value="5"/>
</dbReference>
<dbReference type="Proteomes" id="UP001016761">
    <property type="component" value="Unassembled WGS sequence"/>
</dbReference>
<feature type="region of interest" description="Disordered" evidence="1">
    <location>
        <begin position="405"/>
        <end position="548"/>
    </location>
</feature>
<evidence type="ECO:0000256" key="1">
    <source>
        <dbReference type="SAM" id="MobiDB-lite"/>
    </source>
</evidence>
<feature type="region of interest" description="Disordered" evidence="1">
    <location>
        <begin position="27"/>
        <end position="61"/>
    </location>
</feature>
<dbReference type="InterPro" id="IPR002372">
    <property type="entry name" value="PQQ_rpt_dom"/>
</dbReference>
<evidence type="ECO:0000259" key="2">
    <source>
        <dbReference type="Pfam" id="PF13360"/>
    </source>
</evidence>
<accession>A0ABX2LC61</accession>
<gene>
    <name evidence="3" type="ORF">HTZ84_16355</name>
</gene>
<feature type="compositionally biased region" description="Low complexity" evidence="1">
    <location>
        <begin position="474"/>
        <end position="503"/>
    </location>
</feature>
<evidence type="ECO:0000313" key="3">
    <source>
        <dbReference type="EMBL" id="NUC73852.1"/>
    </source>
</evidence>
<dbReference type="Pfam" id="PF13360">
    <property type="entry name" value="PQQ_2"/>
    <property type="match status" value="1"/>
</dbReference>
<dbReference type="Gene3D" id="2.130.10.10">
    <property type="entry name" value="YVTN repeat-like/Quinoprotein amine dehydrogenase"/>
    <property type="match status" value="2"/>
</dbReference>
<protein>
    <submittedName>
        <fullName evidence="3">PQQ-binding-like beta-propeller repeat protein</fullName>
    </submittedName>
</protein>
<name>A0ABX2LC61_9EURY</name>
<feature type="compositionally biased region" description="Basic and acidic residues" evidence="1">
    <location>
        <begin position="530"/>
        <end position="548"/>
    </location>
</feature>
<dbReference type="InterPro" id="IPR015943">
    <property type="entry name" value="WD40/YVTN_repeat-like_dom_sf"/>
</dbReference>
<dbReference type="RefSeq" id="WP_174681648.1">
    <property type="nucleotide sequence ID" value="NZ_JABUQZ010000001.1"/>
</dbReference>
<keyword evidence="4" id="KW-1185">Reference proteome</keyword>
<dbReference type="InterPro" id="IPR018391">
    <property type="entry name" value="PQQ_b-propeller_rpt"/>
</dbReference>
<comment type="caution">
    <text evidence="3">The sequence shown here is derived from an EMBL/GenBank/DDBJ whole genome shotgun (WGS) entry which is preliminary data.</text>
</comment>
<dbReference type="SUPFAM" id="SSF50998">
    <property type="entry name" value="Quinoprotein alcohol dehydrogenase-like"/>
    <property type="match status" value="2"/>
</dbReference>
<reference evidence="3 4" key="1">
    <citation type="submission" date="2020-06" db="EMBL/GenBank/DDBJ databases">
        <title>Haloterrigena sp. nov., an extremely halophilic archaeon isolated from a saline sediment.</title>
        <authorList>
            <person name="Liu B.-B."/>
        </authorList>
    </citation>
    <scope>NUCLEOTIDE SEQUENCE [LARGE SCALE GENOMIC DNA]</scope>
    <source>
        <strain evidence="3 4">SYSU A558-1</strain>
    </source>
</reference>
<dbReference type="PANTHER" id="PTHR34512">
    <property type="entry name" value="CELL SURFACE PROTEIN"/>
    <property type="match status" value="1"/>
</dbReference>
<feature type="domain" description="Pyrrolo-quinoline quinone repeat" evidence="2">
    <location>
        <begin position="113"/>
        <end position="322"/>
    </location>
</feature>
<organism evidence="3 4">
    <name type="scientific">Haloterrigena gelatinilytica</name>
    <dbReference type="NCBI Taxonomy" id="2741724"/>
    <lineage>
        <taxon>Archaea</taxon>
        <taxon>Methanobacteriati</taxon>
        <taxon>Methanobacteriota</taxon>
        <taxon>Stenosarchaea group</taxon>
        <taxon>Halobacteria</taxon>
        <taxon>Halobacteriales</taxon>
        <taxon>Natrialbaceae</taxon>
        <taxon>Haloterrigena</taxon>
    </lineage>
</organism>